<evidence type="ECO:0000313" key="2">
    <source>
        <dbReference type="Proteomes" id="UP001493487"/>
    </source>
</evidence>
<dbReference type="RefSeq" id="WP_232182334.1">
    <property type="nucleotide sequence ID" value="NZ_JAIOAP010000001.1"/>
</dbReference>
<keyword evidence="2" id="KW-1185">Reference proteome</keyword>
<dbReference type="EMBL" id="JASKHM010000001">
    <property type="protein sequence ID" value="MEQ4481152.1"/>
    <property type="molecule type" value="Genomic_DNA"/>
</dbReference>
<protein>
    <recommendedName>
        <fullName evidence="3">Tail fiber protein</fullName>
    </recommendedName>
</protein>
<accession>A0ABV1KM95</accession>
<organism evidence="1 2">
    <name type="scientific">Cohnella silvisoli</name>
    <dbReference type="NCBI Taxonomy" id="2873699"/>
    <lineage>
        <taxon>Bacteria</taxon>
        <taxon>Bacillati</taxon>
        <taxon>Bacillota</taxon>
        <taxon>Bacilli</taxon>
        <taxon>Bacillales</taxon>
        <taxon>Paenibacillaceae</taxon>
        <taxon>Cohnella</taxon>
    </lineage>
</organism>
<dbReference type="PANTHER" id="PTHR35191">
    <property type="entry name" value="PROPHAGE SIDE TAIL FIBER PROTEIN HOMOLOG STFQ-RELATED"/>
    <property type="match status" value="1"/>
</dbReference>
<proteinExistence type="predicted"/>
<dbReference type="InterPro" id="IPR051934">
    <property type="entry name" value="Phage_Tail_Fiber_Structural"/>
</dbReference>
<evidence type="ECO:0008006" key="3">
    <source>
        <dbReference type="Google" id="ProtNLM"/>
    </source>
</evidence>
<sequence length="247" mass="25358">MITLPSGIKKVEASDNATVANMNRNEDLLDQKITAFDTHVATSTGAHGATSAATPNKPIQRDANGRAKVAAPTASDDIATKGTIDAAIAALVNGSPVALDTLNELAAALGNDSNFATTITNALAAKAPLASPTFTGIAAAPRVNTTNNNGRQLNAYQWLDLSSNTSGNALIANNAYTDGASNWKYANTHASLGSRGIRLSSGGGVEVFDTGPVATTADATFTPVWVKVQLSTNELNQKRALSMGGMM</sequence>
<comment type="caution">
    <text evidence="1">The sequence shown here is derived from an EMBL/GenBank/DDBJ whole genome shotgun (WGS) entry which is preliminary data.</text>
</comment>
<gene>
    <name evidence="1" type="ORF">QJS35_01950</name>
</gene>
<dbReference type="PANTHER" id="PTHR35191:SF1">
    <property type="entry name" value="PROPHAGE SIDE TAIL FIBER PROTEIN HOMOLOG STFQ-RELATED"/>
    <property type="match status" value="1"/>
</dbReference>
<evidence type="ECO:0000313" key="1">
    <source>
        <dbReference type="EMBL" id="MEQ4481152.1"/>
    </source>
</evidence>
<name>A0ABV1KM95_9BACL</name>
<dbReference type="Proteomes" id="UP001493487">
    <property type="component" value="Unassembled WGS sequence"/>
</dbReference>
<reference evidence="1 2" key="1">
    <citation type="journal article" date="2023" name="Genome Announc.">
        <title>Pan-Genome Analyses of the Genus Cohnella and Proposal of the Novel Species Cohnella silvisoli sp. nov., Isolated from Forest Soil.</title>
        <authorList>
            <person name="Wang C."/>
            <person name="Mao L."/>
            <person name="Bao G."/>
            <person name="Zhu H."/>
        </authorList>
    </citation>
    <scope>NUCLEOTIDE SEQUENCE [LARGE SCALE GENOMIC DNA]</scope>
    <source>
        <strain evidence="1 2">NL03-T5-1</strain>
    </source>
</reference>